<feature type="domain" description="Cytochrome c" evidence="10">
    <location>
        <begin position="170"/>
        <end position="322"/>
    </location>
</feature>
<comment type="subcellular location">
    <subcellularLocation>
        <location evidence="1">Cell envelope</location>
    </subcellularLocation>
</comment>
<dbReference type="InterPro" id="IPR038266">
    <property type="entry name" value="NapC/NirT_cytc_sf"/>
</dbReference>
<dbReference type="GO" id="GO:0020037">
    <property type="term" value="F:heme binding"/>
    <property type="evidence" value="ECO:0007669"/>
    <property type="project" value="InterPro"/>
</dbReference>
<dbReference type="SUPFAM" id="SSF46626">
    <property type="entry name" value="Cytochrome c"/>
    <property type="match status" value="1"/>
</dbReference>
<evidence type="ECO:0000256" key="4">
    <source>
        <dbReference type="ARBA" id="ARBA00022723"/>
    </source>
</evidence>
<comment type="caution">
    <text evidence="11">The sequence shown here is derived from an EMBL/GenBank/DDBJ whole genome shotgun (WGS) entry which is preliminary data.</text>
</comment>
<feature type="region of interest" description="Disordered" evidence="9">
    <location>
        <begin position="299"/>
        <end position="322"/>
    </location>
</feature>
<dbReference type="EMBL" id="MLQQ01000055">
    <property type="protein sequence ID" value="OIJ08223.1"/>
    <property type="molecule type" value="Genomic_DNA"/>
</dbReference>
<evidence type="ECO:0000256" key="3">
    <source>
        <dbReference type="ARBA" id="ARBA00022617"/>
    </source>
</evidence>
<evidence type="ECO:0000256" key="8">
    <source>
        <dbReference type="PROSITE-ProRule" id="PRU00433"/>
    </source>
</evidence>
<dbReference type="SUPFAM" id="SSF48695">
    <property type="entry name" value="Multiheme cytochromes"/>
    <property type="match status" value="1"/>
</dbReference>
<dbReference type="RefSeq" id="WP_071314768.1">
    <property type="nucleotide sequence ID" value="NZ_MLQQ01000055.1"/>
</dbReference>
<evidence type="ECO:0000256" key="7">
    <source>
        <dbReference type="ARBA" id="ARBA00023004"/>
    </source>
</evidence>
<evidence type="ECO:0000256" key="9">
    <source>
        <dbReference type="SAM" id="MobiDB-lite"/>
    </source>
</evidence>
<dbReference type="GO" id="GO:0030313">
    <property type="term" value="C:cell envelope"/>
    <property type="evidence" value="ECO:0007669"/>
    <property type="project" value="UniProtKB-SubCell"/>
</dbReference>
<dbReference type="PROSITE" id="PS51007">
    <property type="entry name" value="CYTC"/>
    <property type="match status" value="1"/>
</dbReference>
<keyword evidence="4 8" id="KW-0479">Metal-binding</keyword>
<keyword evidence="6" id="KW-0249">Electron transport</keyword>
<proteinExistence type="predicted"/>
<dbReference type="GO" id="GO:0009055">
    <property type="term" value="F:electron transfer activity"/>
    <property type="evidence" value="ECO:0007669"/>
    <property type="project" value="InterPro"/>
</dbReference>
<gene>
    <name evidence="11" type="ORF">BKP35_18005</name>
</gene>
<evidence type="ECO:0000256" key="1">
    <source>
        <dbReference type="ARBA" id="ARBA00004196"/>
    </source>
</evidence>
<evidence type="ECO:0000256" key="6">
    <source>
        <dbReference type="ARBA" id="ARBA00022982"/>
    </source>
</evidence>
<evidence type="ECO:0000256" key="5">
    <source>
        <dbReference type="ARBA" id="ARBA00022729"/>
    </source>
</evidence>
<keyword evidence="3 8" id="KW-0349">Heme</keyword>
<dbReference type="GO" id="GO:0046872">
    <property type="term" value="F:metal ion binding"/>
    <property type="evidence" value="ECO:0007669"/>
    <property type="project" value="UniProtKB-KW"/>
</dbReference>
<dbReference type="InterPro" id="IPR036909">
    <property type="entry name" value="Cyt_c-like_dom_sf"/>
</dbReference>
<evidence type="ECO:0000259" key="10">
    <source>
        <dbReference type="PROSITE" id="PS51007"/>
    </source>
</evidence>
<keyword evidence="2" id="KW-0813">Transport</keyword>
<dbReference type="Pfam" id="PF03264">
    <property type="entry name" value="Cytochrom_NNT"/>
    <property type="match status" value="1"/>
</dbReference>
<dbReference type="Gene3D" id="1.10.760.10">
    <property type="entry name" value="Cytochrome c-like domain"/>
    <property type="match status" value="2"/>
</dbReference>
<organism evidence="11 12">
    <name type="scientific">Anaerobacillus arseniciselenatis</name>
    <dbReference type="NCBI Taxonomy" id="85682"/>
    <lineage>
        <taxon>Bacteria</taxon>
        <taxon>Bacillati</taxon>
        <taxon>Bacillota</taxon>
        <taxon>Bacilli</taxon>
        <taxon>Bacillales</taxon>
        <taxon>Bacillaceae</taxon>
        <taxon>Anaerobacillus</taxon>
    </lineage>
</organism>
<sequence length="322" mass="34814">MSQQRKVTGMFKNMNKKLMLIILSSVFVGIVLTIVFNTGASATSDDSFCLSCHDVPEFKENFEATPHAQVGCINCHGEGFIKDKVKGTSKAFSTLTGRLDPNDYSAMKAEVSNDRCLSCHTIDNISRDESVVTMHEDFVTGESDTTCTSCHNVQFFHGDLVGSTKQSSDEETDEGDAVAEVIEVTADDLYSDSCANCHGDDLQGAVYADPISGMAYGDLLNKLEDGHGGIDETEHAELLTEWISNYSADATEEDEGVVSVDPEGLYSDSCANCHGDDLQGAVYSEPITGMSYEDLLDKLEDGHGGIDDSESAQSLSQWISEQ</sequence>
<dbReference type="Gene3D" id="1.10.3820.10">
    <property type="entry name" value="Di-heme elbow motif domain"/>
    <property type="match status" value="1"/>
</dbReference>
<reference evidence="11 12" key="1">
    <citation type="submission" date="2016-10" db="EMBL/GenBank/DDBJ databases">
        <title>Draft genome sequences of four alkaliphilic bacteria belonging to the Anaerobacillus genus.</title>
        <authorList>
            <person name="Bassil N.M."/>
            <person name="Lloyd J.R."/>
        </authorList>
    </citation>
    <scope>NUCLEOTIDE SEQUENCE [LARGE SCALE GENOMIC DNA]</scope>
    <source>
        <strain evidence="11 12">DSM 15340</strain>
    </source>
</reference>
<evidence type="ECO:0000313" key="11">
    <source>
        <dbReference type="EMBL" id="OIJ08223.1"/>
    </source>
</evidence>
<evidence type="ECO:0000313" key="12">
    <source>
        <dbReference type="Proteomes" id="UP000180098"/>
    </source>
</evidence>
<dbReference type="Proteomes" id="UP000180098">
    <property type="component" value="Unassembled WGS sequence"/>
</dbReference>
<dbReference type="InterPro" id="IPR051829">
    <property type="entry name" value="Multiheme_Cytochr_ET"/>
</dbReference>
<evidence type="ECO:0000256" key="2">
    <source>
        <dbReference type="ARBA" id="ARBA00022448"/>
    </source>
</evidence>
<protein>
    <recommendedName>
        <fullName evidence="10">Cytochrome c domain-containing protein</fullName>
    </recommendedName>
</protein>
<accession>A0A1S2L896</accession>
<name>A0A1S2L896_9BACI</name>
<dbReference type="InterPro" id="IPR009056">
    <property type="entry name" value="Cyt_c-like_dom"/>
</dbReference>
<dbReference type="InterPro" id="IPR036280">
    <property type="entry name" value="Multihaem_cyt_sf"/>
</dbReference>
<keyword evidence="12" id="KW-1185">Reference proteome</keyword>
<feature type="compositionally biased region" description="Polar residues" evidence="9">
    <location>
        <begin position="311"/>
        <end position="322"/>
    </location>
</feature>
<dbReference type="InterPro" id="IPR005126">
    <property type="entry name" value="NapC/NirT_cyt_c_N"/>
</dbReference>
<keyword evidence="5" id="KW-0732">Signal</keyword>
<dbReference type="AlphaFoldDB" id="A0A1S2L896"/>
<dbReference type="PANTHER" id="PTHR35038">
    <property type="entry name" value="DISSIMILATORY SULFITE REDUCTASE SIRA"/>
    <property type="match status" value="1"/>
</dbReference>
<keyword evidence="7 8" id="KW-0408">Iron</keyword>